<evidence type="ECO:0000313" key="1">
    <source>
        <dbReference type="EMBL" id="RIE04471.1"/>
    </source>
</evidence>
<dbReference type="PANTHER" id="PTHR32027:SF0">
    <property type="entry name" value="CYTOSINE DEAMINASE"/>
    <property type="match status" value="1"/>
</dbReference>
<dbReference type="Gene3D" id="3.20.20.140">
    <property type="entry name" value="Metal-dependent hydrolases"/>
    <property type="match status" value="1"/>
</dbReference>
<evidence type="ECO:0008006" key="3">
    <source>
        <dbReference type="Google" id="ProtNLM"/>
    </source>
</evidence>
<dbReference type="SUPFAM" id="SSF51556">
    <property type="entry name" value="Metallo-dependent hydrolases"/>
    <property type="match status" value="1"/>
</dbReference>
<dbReference type="RefSeq" id="WP_119148509.1">
    <property type="nucleotide sequence ID" value="NZ_QXJM01000027.1"/>
</dbReference>
<organism evidence="1 2">
    <name type="scientific">Cohnella faecalis</name>
    <dbReference type="NCBI Taxonomy" id="2315694"/>
    <lineage>
        <taxon>Bacteria</taxon>
        <taxon>Bacillati</taxon>
        <taxon>Bacillota</taxon>
        <taxon>Bacilli</taxon>
        <taxon>Bacillales</taxon>
        <taxon>Paenibacillaceae</taxon>
        <taxon>Cohnella</taxon>
    </lineage>
</organism>
<name>A0A398CZ10_9BACL</name>
<dbReference type="GO" id="GO:0016814">
    <property type="term" value="F:hydrolase activity, acting on carbon-nitrogen (but not peptide) bonds, in cyclic amidines"/>
    <property type="evidence" value="ECO:0007669"/>
    <property type="project" value="TreeGrafter"/>
</dbReference>
<gene>
    <name evidence="1" type="ORF">D3H35_07775</name>
</gene>
<dbReference type="AlphaFoldDB" id="A0A398CZ10"/>
<dbReference type="PANTHER" id="PTHR32027">
    <property type="entry name" value="CYTOSINE DEAMINASE"/>
    <property type="match status" value="1"/>
</dbReference>
<dbReference type="InterPro" id="IPR032466">
    <property type="entry name" value="Metal_Hydrolase"/>
</dbReference>
<dbReference type="OrthoDB" id="9815027at2"/>
<sequence>MGGKWSGLIAEACRYDAEGLWDIEIADGKIVNVEPSVPGRAVLAGEMLRAKGALLLPGLVETHIHLDKAFLSNRMPRPAGSVAEAIAMTAELKSSYTPEDITARSELALDRASRFGVTRLRAHVEIDPIVGLMSLESALDIRRCYADKIGIQLVAFRRKASSVVGNRSSSSRSDAIGS</sequence>
<accession>A0A398CZ10</accession>
<keyword evidence="2" id="KW-1185">Reference proteome</keyword>
<dbReference type="InterPro" id="IPR052349">
    <property type="entry name" value="Metallo-hydrolase_Enzymes"/>
</dbReference>
<dbReference type="InterPro" id="IPR011059">
    <property type="entry name" value="Metal-dep_hydrolase_composite"/>
</dbReference>
<reference evidence="1 2" key="1">
    <citation type="submission" date="2018-09" db="EMBL/GenBank/DDBJ databases">
        <title>Cohnella cavernae sp. nov., isolated from a karst cave.</title>
        <authorList>
            <person name="Zhu H."/>
        </authorList>
    </citation>
    <scope>NUCLEOTIDE SEQUENCE [LARGE SCALE GENOMIC DNA]</scope>
    <source>
        <strain evidence="1 2">K2E09-144</strain>
    </source>
</reference>
<dbReference type="SUPFAM" id="SSF51338">
    <property type="entry name" value="Composite domain of metallo-dependent hydrolases"/>
    <property type="match status" value="1"/>
</dbReference>
<comment type="caution">
    <text evidence="1">The sequence shown here is derived from an EMBL/GenBank/DDBJ whole genome shotgun (WGS) entry which is preliminary data.</text>
</comment>
<evidence type="ECO:0000313" key="2">
    <source>
        <dbReference type="Proteomes" id="UP000266340"/>
    </source>
</evidence>
<dbReference type="Proteomes" id="UP000266340">
    <property type="component" value="Unassembled WGS sequence"/>
</dbReference>
<protein>
    <recommendedName>
        <fullName evidence="3">Amidohydrolase-related domain-containing protein</fullName>
    </recommendedName>
</protein>
<proteinExistence type="predicted"/>
<dbReference type="EMBL" id="QXJM01000027">
    <property type="protein sequence ID" value="RIE04471.1"/>
    <property type="molecule type" value="Genomic_DNA"/>
</dbReference>